<feature type="compositionally biased region" description="Low complexity" evidence="1">
    <location>
        <begin position="9"/>
        <end position="38"/>
    </location>
</feature>
<proteinExistence type="predicted"/>
<dbReference type="AlphaFoldDB" id="A0A2C5X9C6"/>
<gene>
    <name evidence="2" type="ORF">CFIMG_000628RA</name>
</gene>
<dbReference type="EMBL" id="APWK03000028">
    <property type="protein sequence ID" value="PHH54307.1"/>
    <property type="molecule type" value="Genomic_DNA"/>
</dbReference>
<feature type="region of interest" description="Disordered" evidence="1">
    <location>
        <begin position="1"/>
        <end position="38"/>
    </location>
</feature>
<reference evidence="2 3" key="2">
    <citation type="journal article" date="2013" name="IMA Fungus">
        <title>IMA Genome-F 1: Ceratocystis fimbriata: Draft nuclear genome sequence for the plant pathogen, Ceratocystis fimbriata.</title>
        <authorList>
            <person name="Wilken P.M."/>
            <person name="Steenkamp E.T."/>
            <person name="Wingfield M.J."/>
            <person name="de Beer Z.W."/>
            <person name="Wingfield B.D."/>
        </authorList>
    </citation>
    <scope>NUCLEOTIDE SEQUENCE [LARGE SCALE GENOMIC DNA]</scope>
    <source>
        <strain evidence="2 3">CBS 114723</strain>
    </source>
</reference>
<protein>
    <submittedName>
        <fullName evidence="2">Uncharacterized protein</fullName>
    </submittedName>
</protein>
<keyword evidence="3" id="KW-1185">Reference proteome</keyword>
<reference evidence="2 3" key="1">
    <citation type="journal article" date="2013" name="Fungal Biol.">
        <title>Analysis of microsatellite markers in the genome of the plant pathogen Ceratocystis fimbriata.</title>
        <authorList>
            <person name="Simpson M.C."/>
            <person name="Wilken P.M."/>
            <person name="Coetzee M.P."/>
            <person name="Wingfield M.J."/>
            <person name="Wingfield B.D."/>
        </authorList>
    </citation>
    <scope>NUCLEOTIDE SEQUENCE [LARGE SCALE GENOMIC DNA]</scope>
    <source>
        <strain evidence="2 3">CBS 114723</strain>
    </source>
</reference>
<evidence type="ECO:0000313" key="3">
    <source>
        <dbReference type="Proteomes" id="UP000222788"/>
    </source>
</evidence>
<accession>A0A2C5X9C6</accession>
<evidence type="ECO:0000256" key="1">
    <source>
        <dbReference type="SAM" id="MobiDB-lite"/>
    </source>
</evidence>
<evidence type="ECO:0000313" key="2">
    <source>
        <dbReference type="EMBL" id="PHH54307.1"/>
    </source>
</evidence>
<name>A0A2C5X9C6_9PEZI</name>
<dbReference type="Proteomes" id="UP000222788">
    <property type="component" value="Unassembled WGS sequence"/>
</dbReference>
<comment type="caution">
    <text evidence="2">The sequence shown here is derived from an EMBL/GenBank/DDBJ whole genome shotgun (WGS) entry which is preliminary data.</text>
</comment>
<sequence>MSATSSFFRSLNSPTLNSSPSRRGLIPKSPSFKSKYKSTSQPKCRTLIESAFDVVIYRQEGAARPPAGVSSLVTQLPEASVDMYRRLLTPGHGMGSCSNPHVSWNIPPDPAWYATKRVAPRPHSRKMRKHPYAGARILVYRWALDEMLRKAPKTLGCSERELAYMELGLHRKKAADSIKEIEQVKENLQPRAPVMHISRRLEMDELQLVGLDMVPADELSWGFVVPSRKRHATL</sequence>
<organism evidence="2 3">
    <name type="scientific">Ceratocystis fimbriata CBS 114723</name>
    <dbReference type="NCBI Taxonomy" id="1035309"/>
    <lineage>
        <taxon>Eukaryota</taxon>
        <taxon>Fungi</taxon>
        <taxon>Dikarya</taxon>
        <taxon>Ascomycota</taxon>
        <taxon>Pezizomycotina</taxon>
        <taxon>Sordariomycetes</taxon>
        <taxon>Hypocreomycetidae</taxon>
        <taxon>Microascales</taxon>
        <taxon>Ceratocystidaceae</taxon>
        <taxon>Ceratocystis</taxon>
    </lineage>
</organism>